<dbReference type="EMBL" id="AZBU02000002">
    <property type="protein sequence ID" value="TKR92222.1"/>
    <property type="molecule type" value="Genomic_DNA"/>
</dbReference>
<sequence>MVIRHTSISYIIAYCQTAHCKSSFPLQSLSLISFSSPIMTNSSFLLSGDRSLSFQVRPKPVAILPTSSICGKSHGTAFTQSLF</sequence>
<name>A0A4U5P7F0_STECR</name>
<organism evidence="1">
    <name type="scientific">Steinernema carpocapsae</name>
    <name type="common">Entomopathogenic nematode</name>
    <dbReference type="NCBI Taxonomy" id="34508"/>
    <lineage>
        <taxon>Eukaryota</taxon>
        <taxon>Metazoa</taxon>
        <taxon>Ecdysozoa</taxon>
        <taxon>Nematoda</taxon>
        <taxon>Chromadorea</taxon>
        <taxon>Rhabditida</taxon>
        <taxon>Tylenchina</taxon>
        <taxon>Panagrolaimomorpha</taxon>
        <taxon>Strongyloidoidea</taxon>
        <taxon>Steinernematidae</taxon>
        <taxon>Steinernema</taxon>
    </lineage>
</organism>
<dbReference type="AlphaFoldDB" id="A0A4U5P7F0"/>
<reference evidence="1" key="1">
    <citation type="submission" date="2013-11" db="EMBL/GenBank/DDBJ databases">
        <authorList>
            <person name="Sternberg P."/>
            <person name="Dillman A."/>
            <person name="Macchietto M."/>
        </authorList>
    </citation>
    <scope>NUCLEOTIDE SEQUENCE</scope>
    <source>
        <strain evidence="1">ALL</strain>
    </source>
</reference>
<reference evidence="1" key="3">
    <citation type="journal article" date="2019" name="G3 (Bethesda)">
        <title>Hybrid Assembly of the Genome of the Entomopathogenic Nematode Steinernema carpocapsae Identifies the X-Chromosome.</title>
        <authorList>
            <person name="Serra L."/>
            <person name="Macchietto M."/>
            <person name="Macias-Munoz A."/>
            <person name="McGill C.J."/>
            <person name="Rodriguez I.M."/>
            <person name="Rodriguez B."/>
            <person name="Murad R."/>
            <person name="Mortazavi A."/>
        </authorList>
    </citation>
    <scope>NUCLEOTIDE SEQUENCE</scope>
    <source>
        <strain evidence="1">ALL</strain>
    </source>
</reference>
<accession>A0A4U5P7F0</accession>
<reference evidence="1" key="2">
    <citation type="journal article" date="2015" name="Genome Biol.">
        <title>Comparative genomics of Steinernema reveals deeply conserved gene regulatory networks.</title>
        <authorList>
            <person name="Dillman A.R."/>
            <person name="Macchietto M."/>
            <person name="Porter C.F."/>
            <person name="Rogers A."/>
            <person name="Williams B."/>
            <person name="Antoshechkin I."/>
            <person name="Lee M.M."/>
            <person name="Goodwin Z."/>
            <person name="Lu X."/>
            <person name="Lewis E.E."/>
            <person name="Goodrich-Blair H."/>
            <person name="Stock S.P."/>
            <person name="Adams B.J."/>
            <person name="Sternberg P.W."/>
            <person name="Mortazavi A."/>
        </authorList>
    </citation>
    <scope>NUCLEOTIDE SEQUENCE [LARGE SCALE GENOMIC DNA]</scope>
    <source>
        <strain evidence="1">ALL</strain>
    </source>
</reference>
<gene>
    <name evidence="1" type="ORF">L596_006915</name>
</gene>
<comment type="caution">
    <text evidence="1">The sequence shown here is derived from an EMBL/GenBank/DDBJ whole genome shotgun (WGS) entry which is preliminary data.</text>
</comment>
<protein>
    <submittedName>
        <fullName evidence="1">Uncharacterized protein</fullName>
    </submittedName>
</protein>
<evidence type="ECO:0000313" key="1">
    <source>
        <dbReference type="EMBL" id="TKR92222.1"/>
    </source>
</evidence>
<proteinExistence type="predicted"/>